<accession>A0A177AH33</accession>
<dbReference type="VEuPathDB" id="FungiDB:GMDG_03177"/>
<dbReference type="GeneID" id="36286607"/>
<dbReference type="PANTHER" id="PTHR42085:SF2">
    <property type="entry name" value="F-BOX DOMAIN-CONTAINING PROTEIN"/>
    <property type="match status" value="1"/>
</dbReference>
<dbReference type="AlphaFoldDB" id="A0A177AH33"/>
<feature type="region of interest" description="Disordered" evidence="1">
    <location>
        <begin position="250"/>
        <end position="279"/>
    </location>
</feature>
<organism evidence="2">
    <name type="scientific">Pseudogymnoascus destructans</name>
    <dbReference type="NCBI Taxonomy" id="655981"/>
    <lineage>
        <taxon>Eukaryota</taxon>
        <taxon>Fungi</taxon>
        <taxon>Dikarya</taxon>
        <taxon>Ascomycota</taxon>
        <taxon>Pezizomycotina</taxon>
        <taxon>Leotiomycetes</taxon>
        <taxon>Thelebolales</taxon>
        <taxon>Thelebolaceae</taxon>
        <taxon>Pseudogymnoascus</taxon>
    </lineage>
</organism>
<evidence type="ECO:0000256" key="1">
    <source>
        <dbReference type="SAM" id="MobiDB-lite"/>
    </source>
</evidence>
<dbReference type="OrthoDB" id="62952at2759"/>
<dbReference type="EMBL" id="KV441391">
    <property type="protein sequence ID" value="OAF60533.1"/>
    <property type="molecule type" value="Genomic_DNA"/>
</dbReference>
<gene>
    <name evidence="2" type="ORF">VC83_03531</name>
</gene>
<dbReference type="Proteomes" id="UP000077154">
    <property type="component" value="Unassembled WGS sequence"/>
</dbReference>
<dbReference type="eggNOG" id="ENOG502SX9B">
    <property type="taxonomic scope" value="Eukaryota"/>
</dbReference>
<reference evidence="2" key="1">
    <citation type="submission" date="2016-03" db="EMBL/GenBank/DDBJ databases">
        <title>Updated assembly of Pseudogymnoascus destructans, the fungus causing white-nose syndrome of bats.</title>
        <authorList>
            <person name="Palmer J.M."/>
            <person name="Drees K.P."/>
            <person name="Foster J.T."/>
            <person name="Lindner D.L."/>
        </authorList>
    </citation>
    <scope>NUCLEOTIDE SEQUENCE [LARGE SCALE GENOMIC DNA]</scope>
    <source>
        <strain evidence="2">20631-21</strain>
    </source>
</reference>
<protein>
    <submittedName>
        <fullName evidence="2">Uncharacterized protein</fullName>
    </submittedName>
</protein>
<evidence type="ECO:0000313" key="2">
    <source>
        <dbReference type="EMBL" id="OAF60533.1"/>
    </source>
</evidence>
<name>A0A177AH33_9PEZI</name>
<proteinExistence type="predicted"/>
<sequence length="279" mass="32583">MTVNFFSFTPEIRLKIYSELLVLSEPIIFVADYGPPSPPLIRSSRVGLYPALLRINKQAHGEASPLLYSNNCFQFPNVYNRALSATDSAHIAPFLRQIGSYASLVRHICIPFPTFGDYRHERARLHEAHIENLALIRNTCTHIATLELLLQLDRMSYAFSDSLFATKALDLLGTQFETILSLKKIIVNLQIYGSEDLSDLTKMMHDRTWTVEITILPPKVWISNNERVEFDNEEDCEAYNNEQLVLDMRRERNQEDERWKEEYDRRRNDPYWKNDSDYD</sequence>
<dbReference type="InterPro" id="IPR038883">
    <property type="entry name" value="AN11006-like"/>
</dbReference>
<dbReference type="RefSeq" id="XP_024325814.1">
    <property type="nucleotide sequence ID" value="XM_024467177.1"/>
</dbReference>
<dbReference type="PANTHER" id="PTHR42085">
    <property type="entry name" value="F-BOX DOMAIN-CONTAINING PROTEIN"/>
    <property type="match status" value="1"/>
</dbReference>